<protein>
    <recommendedName>
        <fullName evidence="2">SET domain-containing protein</fullName>
    </recommendedName>
</protein>
<dbReference type="InParanoid" id="D3AW66"/>
<dbReference type="AlphaFoldDB" id="D3AW66"/>
<evidence type="ECO:0000259" key="2">
    <source>
        <dbReference type="PROSITE" id="PS50280"/>
    </source>
</evidence>
<dbReference type="PROSITE" id="PS50280">
    <property type="entry name" value="SET"/>
    <property type="match status" value="1"/>
</dbReference>
<feature type="compositionally biased region" description="Acidic residues" evidence="1">
    <location>
        <begin position="357"/>
        <end position="367"/>
    </location>
</feature>
<dbReference type="FunCoup" id="D3AW66">
    <property type="interactions" value="243"/>
</dbReference>
<feature type="domain" description="SET" evidence="2">
    <location>
        <begin position="8"/>
        <end position="421"/>
    </location>
</feature>
<name>D3AW66_HETP5</name>
<dbReference type="SMART" id="SM00317">
    <property type="entry name" value="SET"/>
    <property type="match status" value="1"/>
</dbReference>
<keyword evidence="4" id="KW-1185">Reference proteome</keyword>
<dbReference type="InterPro" id="IPR044237">
    <property type="entry name" value="ATXR2-like"/>
</dbReference>
<proteinExistence type="predicted"/>
<reference evidence="3 4" key="1">
    <citation type="journal article" date="2011" name="Genome Res.">
        <title>Phylogeny-wide analysis of social amoeba genomes highlights ancient origins for complex intercellular communication.</title>
        <authorList>
            <person name="Heidel A.J."/>
            <person name="Lawal H.M."/>
            <person name="Felder M."/>
            <person name="Schilde C."/>
            <person name="Helps N.R."/>
            <person name="Tunggal B."/>
            <person name="Rivero F."/>
            <person name="John U."/>
            <person name="Schleicher M."/>
            <person name="Eichinger L."/>
            <person name="Platzer M."/>
            <person name="Noegel A.A."/>
            <person name="Schaap P."/>
            <person name="Gloeckner G."/>
        </authorList>
    </citation>
    <scope>NUCLEOTIDE SEQUENCE [LARGE SCALE GENOMIC DNA]</scope>
    <source>
        <strain evidence="4">ATCC 26659 / Pp 5 / PN500</strain>
    </source>
</reference>
<dbReference type="SUPFAM" id="SSF82199">
    <property type="entry name" value="SET domain"/>
    <property type="match status" value="1"/>
</dbReference>
<dbReference type="CDD" id="cd20071">
    <property type="entry name" value="SET_SMYD"/>
    <property type="match status" value="1"/>
</dbReference>
<evidence type="ECO:0000313" key="4">
    <source>
        <dbReference type="Proteomes" id="UP000001396"/>
    </source>
</evidence>
<dbReference type="Proteomes" id="UP000001396">
    <property type="component" value="Unassembled WGS sequence"/>
</dbReference>
<dbReference type="Gene3D" id="2.170.270.10">
    <property type="entry name" value="SET domain"/>
    <property type="match status" value="1"/>
</dbReference>
<organism evidence="3 4">
    <name type="scientific">Heterostelium pallidum (strain ATCC 26659 / Pp 5 / PN500)</name>
    <name type="common">Cellular slime mold</name>
    <name type="synonym">Polysphondylium pallidum</name>
    <dbReference type="NCBI Taxonomy" id="670386"/>
    <lineage>
        <taxon>Eukaryota</taxon>
        <taxon>Amoebozoa</taxon>
        <taxon>Evosea</taxon>
        <taxon>Eumycetozoa</taxon>
        <taxon>Dictyostelia</taxon>
        <taxon>Acytosteliales</taxon>
        <taxon>Acytosteliaceae</taxon>
        <taxon>Heterostelium</taxon>
    </lineage>
</organism>
<sequence length="468" mass="53734">MDVRFSIPGVVVRRYINDIKGNGLFAEKSFKKDEIIFSESPMFAVQHVYNRPIAWTCGNCYRFLGSLNRQIQHYRTVFGVKEKTELVAFPEGTNQYEFKTGLYSCFAKCGEKYCSEECRKTAFDNHHQILCVGEHTPETSALYQFKKHAIDNNELFFLAAQVISFLVCRVQQLHNDQNGVRDIICAELFKQYTHRAWWDVRIDGNFTMEEAKRWSADSLALLQKAMMPILTSHPKTNDQKFISTILSMDFYSHLLGMLEMNDNSIGFKSPLEQFRKNLSAINSPEQYKQHSNNVMKSVIESFRQYHAEQEDECDDDDCDHDHAMEQDGHDHKSGHGHSSHDEEDMMEDDDHMHDEKAEGEEEDDEEVFPGFDGFGVFGLQAMINHSCVPNCLVVFEQGSSLAYIKALRDIVPGEELFHSYIEESAPFEERSQELVTYGFNCDCPKCTSERPNTTSSSTSSTTTSTTRK</sequence>
<dbReference type="InterPro" id="IPR046341">
    <property type="entry name" value="SET_dom_sf"/>
</dbReference>
<feature type="compositionally biased region" description="Basic and acidic residues" evidence="1">
    <location>
        <begin position="319"/>
        <end position="333"/>
    </location>
</feature>
<dbReference type="OMA" id="TYHSLLC"/>
<dbReference type="RefSeq" id="XP_020438644.1">
    <property type="nucleotide sequence ID" value="XM_020571370.1"/>
</dbReference>
<dbReference type="EMBL" id="ADBJ01000002">
    <property type="protein sequence ID" value="EFA86539.1"/>
    <property type="molecule type" value="Genomic_DNA"/>
</dbReference>
<feature type="region of interest" description="Disordered" evidence="1">
    <location>
        <begin position="448"/>
        <end position="468"/>
    </location>
</feature>
<feature type="region of interest" description="Disordered" evidence="1">
    <location>
        <begin position="312"/>
        <end position="369"/>
    </location>
</feature>
<comment type="caution">
    <text evidence="3">The sequence shown here is derived from an EMBL/GenBank/DDBJ whole genome shotgun (WGS) entry which is preliminary data.</text>
</comment>
<dbReference type="PANTHER" id="PTHR47436">
    <property type="entry name" value="HISTONE-LYSINE N-METHYLTRANSFERASE ATXR2"/>
    <property type="match status" value="1"/>
</dbReference>
<dbReference type="STRING" id="670386.D3AW66"/>
<evidence type="ECO:0000313" key="3">
    <source>
        <dbReference type="EMBL" id="EFA86539.1"/>
    </source>
</evidence>
<dbReference type="GeneID" id="31355872"/>
<dbReference type="InterPro" id="IPR001214">
    <property type="entry name" value="SET_dom"/>
</dbReference>
<dbReference type="Pfam" id="PF00856">
    <property type="entry name" value="SET"/>
    <property type="match status" value="1"/>
</dbReference>
<dbReference type="GO" id="GO:0008168">
    <property type="term" value="F:methyltransferase activity"/>
    <property type="evidence" value="ECO:0007669"/>
    <property type="project" value="InterPro"/>
</dbReference>
<accession>D3AW66</accession>
<evidence type="ECO:0000256" key="1">
    <source>
        <dbReference type="SAM" id="MobiDB-lite"/>
    </source>
</evidence>
<dbReference type="PANTHER" id="PTHR47436:SF1">
    <property type="entry name" value="SET DOMAIN-CONTAINING PROTEIN"/>
    <property type="match status" value="1"/>
</dbReference>
<gene>
    <name evidence="3" type="ORF">PPL_00338</name>
</gene>
<feature type="compositionally biased region" description="Low complexity" evidence="1">
    <location>
        <begin position="453"/>
        <end position="468"/>
    </location>
</feature>